<dbReference type="Proteomes" id="UP000195326">
    <property type="component" value="Unassembled WGS sequence"/>
</dbReference>
<dbReference type="InterPro" id="IPR022689">
    <property type="entry name" value="Iron_dep_repressor"/>
</dbReference>
<dbReference type="GO" id="GO:0003677">
    <property type="term" value="F:DNA binding"/>
    <property type="evidence" value="ECO:0007669"/>
    <property type="project" value="UniProtKB-KW"/>
</dbReference>
<feature type="domain" description="HTH dtxR-type" evidence="5">
    <location>
        <begin position="1"/>
        <end position="65"/>
    </location>
</feature>
<dbReference type="InterPro" id="IPR050536">
    <property type="entry name" value="DtxR_MntR_Metal-Reg"/>
</dbReference>
<reference evidence="6" key="2">
    <citation type="journal article" date="2018" name="BMC Genomics">
        <title>Whole genome sequencing and function prediction of 133 gut anaerobes isolated from chicken caecum in pure cultures.</title>
        <authorList>
            <person name="Medvecky M."/>
            <person name="Cejkova D."/>
            <person name="Polansky O."/>
            <person name="Karasova D."/>
            <person name="Kubasova T."/>
            <person name="Cizek A."/>
            <person name="Rychlik I."/>
        </authorList>
    </citation>
    <scope>NUCLEOTIDE SEQUENCE</scope>
    <source>
        <strain evidence="7">An179</strain>
        <strain evidence="6">An180</strain>
    </source>
</reference>
<sequence>MRQIHESGENYLEVILDIQHELGVVRSVEIARRVGVSRASVSKALSVLRDMGLVEPAYYGEVVLTEAGLEHARAVRRRHDLLCQYLRDVLGVSPEVAEHDACRIEHVVSDELIERLEALLADGTGTNTRTNEEESQ</sequence>
<evidence type="ECO:0000313" key="6">
    <source>
        <dbReference type="EMBL" id="OUP52871.1"/>
    </source>
</evidence>
<evidence type="ECO:0000313" key="9">
    <source>
        <dbReference type="Proteomes" id="UP000195897"/>
    </source>
</evidence>
<dbReference type="InterPro" id="IPR036388">
    <property type="entry name" value="WH-like_DNA-bd_sf"/>
</dbReference>
<dbReference type="Gene3D" id="1.10.60.10">
    <property type="entry name" value="Iron dependent repressor, metal binding and dimerisation domain"/>
    <property type="match status" value="1"/>
</dbReference>
<dbReference type="EMBL" id="NFKL01000013">
    <property type="protein sequence ID" value="OUP57394.1"/>
    <property type="molecule type" value="Genomic_DNA"/>
</dbReference>
<organism evidence="6 9">
    <name type="scientific">Butyricicoccus pullicaecorum</name>
    <dbReference type="NCBI Taxonomy" id="501571"/>
    <lineage>
        <taxon>Bacteria</taxon>
        <taxon>Bacillati</taxon>
        <taxon>Bacillota</taxon>
        <taxon>Clostridia</taxon>
        <taxon>Eubacteriales</taxon>
        <taxon>Butyricicoccaceae</taxon>
        <taxon>Butyricicoccus</taxon>
    </lineage>
</organism>
<dbReference type="GO" id="GO:0046983">
    <property type="term" value="F:protein dimerization activity"/>
    <property type="evidence" value="ECO:0007669"/>
    <property type="project" value="InterPro"/>
</dbReference>
<dbReference type="GO" id="GO:0003700">
    <property type="term" value="F:DNA-binding transcription factor activity"/>
    <property type="evidence" value="ECO:0007669"/>
    <property type="project" value="InterPro"/>
</dbReference>
<dbReference type="InterPro" id="IPR001367">
    <property type="entry name" value="Fe_dep_repressor"/>
</dbReference>
<dbReference type="Pfam" id="PF01325">
    <property type="entry name" value="Fe_dep_repress"/>
    <property type="match status" value="1"/>
</dbReference>
<evidence type="ECO:0000256" key="2">
    <source>
        <dbReference type="ARBA" id="ARBA00023015"/>
    </source>
</evidence>
<reference evidence="8 9" key="1">
    <citation type="submission" date="2017-04" db="EMBL/GenBank/DDBJ databases">
        <title>Function of individual gut microbiota members based on whole genome sequencing of pure cultures obtained from chicken caecum.</title>
        <authorList>
            <person name="Medvecky M."/>
            <person name="Cejkova D."/>
            <person name="Polansky O."/>
            <person name="Karasova D."/>
            <person name="Kubasova T."/>
            <person name="Cizek A."/>
            <person name="Rychlik I."/>
        </authorList>
    </citation>
    <scope>NUCLEOTIDE SEQUENCE [LARGE SCALE GENOMIC DNA]</scope>
    <source>
        <strain evidence="8">An179</strain>
        <strain evidence="9">An180</strain>
    </source>
</reference>
<dbReference type="SUPFAM" id="SSF47979">
    <property type="entry name" value="Iron-dependent repressor protein, dimerization domain"/>
    <property type="match status" value="1"/>
</dbReference>
<evidence type="ECO:0000256" key="3">
    <source>
        <dbReference type="ARBA" id="ARBA00023125"/>
    </source>
</evidence>
<dbReference type="PANTHER" id="PTHR33238:SF7">
    <property type="entry name" value="IRON-DEPENDENT TRANSCRIPTIONAL REGULATOR"/>
    <property type="match status" value="1"/>
</dbReference>
<dbReference type="InterPro" id="IPR036390">
    <property type="entry name" value="WH_DNA-bd_sf"/>
</dbReference>
<dbReference type="Gene3D" id="1.10.10.10">
    <property type="entry name" value="Winged helix-like DNA-binding domain superfamily/Winged helix DNA-binding domain"/>
    <property type="match status" value="1"/>
</dbReference>
<protein>
    <recommendedName>
        <fullName evidence="5">HTH dtxR-type domain-containing protein</fullName>
    </recommendedName>
</protein>
<comment type="similarity">
    <text evidence="1">Belongs to the DtxR/MntR family.</text>
</comment>
<keyword evidence="4" id="KW-0804">Transcription</keyword>
<dbReference type="EMBL" id="NFKK01000007">
    <property type="protein sequence ID" value="OUP52871.1"/>
    <property type="molecule type" value="Genomic_DNA"/>
</dbReference>
<dbReference type="SMART" id="SM00529">
    <property type="entry name" value="HTH_DTXR"/>
    <property type="match status" value="1"/>
</dbReference>
<dbReference type="PROSITE" id="PS50944">
    <property type="entry name" value="HTH_DTXR"/>
    <property type="match status" value="1"/>
</dbReference>
<dbReference type="AlphaFoldDB" id="A0A1Y4LDF1"/>
<dbReference type="GO" id="GO:0046914">
    <property type="term" value="F:transition metal ion binding"/>
    <property type="evidence" value="ECO:0007669"/>
    <property type="project" value="InterPro"/>
</dbReference>
<name>A0A1Y4LDF1_9FIRM</name>
<proteinExistence type="inferred from homology"/>
<dbReference type="STRING" id="501571.GCA_900143195_00832"/>
<evidence type="ECO:0000313" key="7">
    <source>
        <dbReference type="EMBL" id="OUP57394.1"/>
    </source>
</evidence>
<dbReference type="InterPro" id="IPR022687">
    <property type="entry name" value="HTH_DTXR"/>
</dbReference>
<dbReference type="SUPFAM" id="SSF46785">
    <property type="entry name" value="Winged helix' DNA-binding domain"/>
    <property type="match status" value="1"/>
</dbReference>
<evidence type="ECO:0000256" key="1">
    <source>
        <dbReference type="ARBA" id="ARBA00007871"/>
    </source>
</evidence>
<evidence type="ECO:0000313" key="8">
    <source>
        <dbReference type="Proteomes" id="UP000195326"/>
    </source>
</evidence>
<dbReference type="Proteomes" id="UP000195897">
    <property type="component" value="Unassembled WGS sequence"/>
</dbReference>
<dbReference type="PANTHER" id="PTHR33238">
    <property type="entry name" value="IRON (METAL) DEPENDENT REPRESSOR, DTXR FAMILY"/>
    <property type="match status" value="1"/>
</dbReference>
<keyword evidence="3" id="KW-0238">DNA-binding</keyword>
<evidence type="ECO:0000256" key="4">
    <source>
        <dbReference type="ARBA" id="ARBA00023163"/>
    </source>
</evidence>
<accession>A0A1Y4LDF1</accession>
<comment type="caution">
    <text evidence="6">The sequence shown here is derived from an EMBL/GenBank/DDBJ whole genome shotgun (WGS) entry which is preliminary data.</text>
</comment>
<dbReference type="Pfam" id="PF02742">
    <property type="entry name" value="Fe_dep_repr_C"/>
    <property type="match status" value="1"/>
</dbReference>
<evidence type="ECO:0000259" key="5">
    <source>
        <dbReference type="PROSITE" id="PS50944"/>
    </source>
</evidence>
<dbReference type="RefSeq" id="WP_087372673.1">
    <property type="nucleotide sequence ID" value="NZ_JBKTCX010000041.1"/>
</dbReference>
<keyword evidence="2" id="KW-0805">Transcription regulation</keyword>
<gene>
    <name evidence="7" type="ORF">B5F15_09815</name>
    <name evidence="6" type="ORF">B5F17_07755</name>
</gene>
<dbReference type="InterPro" id="IPR036421">
    <property type="entry name" value="Fe_dep_repressor_sf"/>
</dbReference>